<sequence length="166" mass="17410">MLQSKTIEIIVGIFVLLGLAALLMLSMKVSNIGGPGEGSGYKIEAEFLNIGGLKTRAPVKMAGVTIGRVHGISIDEDTYNAVVVMNISNDYKNIPMDTSASIYTAGLLGEQYISLQPGGSETYLAEGDQIQITSDAVVLEEIIGQFMYNQAAGGNEDGGNGGGLDF</sequence>
<keyword evidence="1" id="KW-1133">Transmembrane helix</keyword>
<evidence type="ECO:0000313" key="3">
    <source>
        <dbReference type="EMBL" id="MCS3902224.1"/>
    </source>
</evidence>
<comment type="caution">
    <text evidence="3">The sequence shown here is derived from an EMBL/GenBank/DDBJ whole genome shotgun (WGS) entry which is preliminary data.</text>
</comment>
<dbReference type="InterPro" id="IPR003399">
    <property type="entry name" value="Mce/MlaD"/>
</dbReference>
<keyword evidence="1" id="KW-0812">Transmembrane</keyword>
<dbReference type="InterPro" id="IPR030970">
    <property type="entry name" value="ABC_MlaD"/>
</dbReference>
<dbReference type="GO" id="GO:0005543">
    <property type="term" value="F:phospholipid binding"/>
    <property type="evidence" value="ECO:0007669"/>
    <property type="project" value="TreeGrafter"/>
</dbReference>
<dbReference type="RefSeq" id="WP_259053660.1">
    <property type="nucleotide sequence ID" value="NZ_JANUCT010000001.1"/>
</dbReference>
<evidence type="ECO:0000256" key="1">
    <source>
        <dbReference type="SAM" id="Phobius"/>
    </source>
</evidence>
<feature type="transmembrane region" description="Helical" evidence="1">
    <location>
        <begin position="6"/>
        <end position="25"/>
    </location>
</feature>
<evidence type="ECO:0000313" key="4">
    <source>
        <dbReference type="Proteomes" id="UP001204445"/>
    </source>
</evidence>
<dbReference type="AlphaFoldDB" id="A0AAE3HH59"/>
<name>A0AAE3HH59_9GAMM</name>
<gene>
    <name evidence="3" type="ORF">J2T55_000216</name>
</gene>
<dbReference type="PANTHER" id="PTHR33371">
    <property type="entry name" value="INTERMEMBRANE PHOSPHOLIPID TRANSPORT SYSTEM BINDING PROTEIN MLAD-RELATED"/>
    <property type="match status" value="1"/>
</dbReference>
<evidence type="ECO:0000259" key="2">
    <source>
        <dbReference type="Pfam" id="PF02470"/>
    </source>
</evidence>
<keyword evidence="1" id="KW-0472">Membrane</keyword>
<organism evidence="3 4">
    <name type="scientific">Methylohalomonas lacus</name>
    <dbReference type="NCBI Taxonomy" id="398773"/>
    <lineage>
        <taxon>Bacteria</taxon>
        <taxon>Pseudomonadati</taxon>
        <taxon>Pseudomonadota</taxon>
        <taxon>Gammaproteobacteria</taxon>
        <taxon>Methylohalomonadales</taxon>
        <taxon>Methylohalomonadaceae</taxon>
        <taxon>Methylohalomonas</taxon>
    </lineage>
</organism>
<accession>A0AAE3HH59</accession>
<dbReference type="EMBL" id="JANUCT010000001">
    <property type="protein sequence ID" value="MCS3902224.1"/>
    <property type="molecule type" value="Genomic_DNA"/>
</dbReference>
<keyword evidence="4" id="KW-1185">Reference proteome</keyword>
<dbReference type="InterPro" id="IPR052336">
    <property type="entry name" value="MlaD_Phospholipid_Transporter"/>
</dbReference>
<protein>
    <submittedName>
        <fullName evidence="3">Phospholipid/cholesterol/gamma-HCH transport system substrate-binding protein</fullName>
    </submittedName>
</protein>
<reference evidence="3" key="1">
    <citation type="submission" date="2022-08" db="EMBL/GenBank/DDBJ databases">
        <title>Genomic Encyclopedia of Type Strains, Phase III (KMG-III): the genomes of soil and plant-associated and newly described type strains.</title>
        <authorList>
            <person name="Whitman W."/>
        </authorList>
    </citation>
    <scope>NUCLEOTIDE SEQUENCE</scope>
    <source>
        <strain evidence="3">HMT 1</strain>
    </source>
</reference>
<dbReference type="Pfam" id="PF02470">
    <property type="entry name" value="MlaD"/>
    <property type="match status" value="1"/>
</dbReference>
<dbReference type="PANTHER" id="PTHR33371:SF4">
    <property type="entry name" value="INTERMEMBRANE PHOSPHOLIPID TRANSPORT SYSTEM BINDING PROTEIN MLAD"/>
    <property type="match status" value="1"/>
</dbReference>
<proteinExistence type="predicted"/>
<dbReference type="NCBIfam" id="TIGR04430">
    <property type="entry name" value="OM_asym_MlaD"/>
    <property type="match status" value="1"/>
</dbReference>
<feature type="domain" description="Mce/MlaD" evidence="2">
    <location>
        <begin position="40"/>
        <end position="118"/>
    </location>
</feature>
<dbReference type="GO" id="GO:0005548">
    <property type="term" value="F:phospholipid transporter activity"/>
    <property type="evidence" value="ECO:0007669"/>
    <property type="project" value="TreeGrafter"/>
</dbReference>
<dbReference type="Proteomes" id="UP001204445">
    <property type="component" value="Unassembled WGS sequence"/>
</dbReference>